<keyword evidence="5" id="KW-0067">ATP-binding</keyword>
<dbReference type="PATRIC" id="fig|1357400.3.peg.428"/>
<evidence type="ECO:0000256" key="5">
    <source>
        <dbReference type="ARBA" id="ARBA00022840"/>
    </source>
</evidence>
<dbReference type="SMART" id="SM00382">
    <property type="entry name" value="AAA"/>
    <property type="match status" value="1"/>
</dbReference>
<comment type="similarity">
    <text evidence="1">Belongs to the DNA2/NAM7 helicase family.</text>
</comment>
<dbReference type="PROSITE" id="PS50011">
    <property type="entry name" value="PROTEIN_KINASE_DOM"/>
    <property type="match status" value="1"/>
</dbReference>
<accession>V8CDA1</accession>
<name>V8CDA1_9HELI</name>
<dbReference type="PANTHER" id="PTHR43788:SF8">
    <property type="entry name" value="DNA-BINDING PROTEIN SMUBP-2"/>
    <property type="match status" value="1"/>
</dbReference>
<evidence type="ECO:0000313" key="7">
    <source>
        <dbReference type="EMBL" id="ETD24975.1"/>
    </source>
</evidence>
<reference evidence="7 8" key="1">
    <citation type="journal article" date="2014" name="Genome Announc.">
        <title>Draft genome sequences of six enterohepatic helicobacter species isolated from humans and one from rhesus macaques.</title>
        <authorList>
            <person name="Shen Z."/>
            <person name="Sheh A."/>
            <person name="Young S.K."/>
            <person name="Abouelliel A."/>
            <person name="Ward D.V."/>
            <person name="Earl A.M."/>
            <person name="Fox J.G."/>
        </authorList>
    </citation>
    <scope>NUCLEOTIDE SEQUENCE [LARGE SCALE GENOMIC DNA]</scope>
    <source>
        <strain evidence="7 8">MIT 99-5501</strain>
    </source>
</reference>
<dbReference type="eggNOG" id="COG0515">
    <property type="taxonomic scope" value="Bacteria"/>
</dbReference>
<dbReference type="GO" id="GO:0016787">
    <property type="term" value="F:hydrolase activity"/>
    <property type="evidence" value="ECO:0007669"/>
    <property type="project" value="UniProtKB-KW"/>
</dbReference>
<dbReference type="SUPFAM" id="SSF52540">
    <property type="entry name" value="P-loop containing nucleoside triphosphate hydrolases"/>
    <property type="match status" value="1"/>
</dbReference>
<sequence length="1117" mass="129317">MKILGKYEIIEQFSSDEFRARDLHKNYFIKRVRKEGLDETMHSHLAQNLQDFRHKNLINISIDEDDEFFYAIREDFEREEYRPLSPEIFKNSDEVDYTRLLECYLQIFDAISYIHSKGLYHGNISTNKILVTRDNRVFLLDFGKSYFYALLGDDEKHFKAPEQLAEIKADIDIMADIFSFGLCMLNLLLGTFEDFEFNKNYKNPSDLENIYEKIQNDYDLESSENEIFLLIRKMTALNPQDRISLDDLGKELRAILRQNKQTYKFELNLSNSVEEKYREIHELSVYELKEHIQSRIEGKKSFWEFGLDKNKDREEIKIACGDLIFCCSAKDSSYLFCFSILENQKMLENLYANGLEFDNDFIITTGHNHSYECDNIQNIKDELKRDFEMQKLRNRGLETDRKAIATEEELLRAEKETIDLKKNVILAQFKSVNKGKDTMTFERIEIDKCSQKDREKFTEILKTAQNNQFTKTKKGKKPRDLTKVRDFQSTDKVIIQSIEPDLSVELKGEVSSLNLAKKEIIVQLDKYKDVNQNTLQNAILTIAYDYQMEEILWSKKDKALSDLKEAKTQIPNLLRKINEPKELRENVLVEIPSFFDENLDENQQEAVIKTLSLDSDSEILLIQGPPGTGKTTTITEMIRQIQKRHRHAKILVASQSNQAVDNVLEKICINEDKILRIGNDESKMSDIAKQFIPNKVLDRLIKDNRARIKANPISDENPSIETKLQELQGDFDKALQTITAKMSAKTGEKSKESELATLFLKNIRVIFGTLLGISSRKDFRDIVFDFAIVDEAGRATLSELCVPCIKARHIVLVGDHKQLAPVIDDEIASNLNSNFPKKEVGTSFFERYFERLSEKKAEVPYLENFRHRLIYNYRAEHKICELYNQPFYEGELKEALAIKGKREHNLSPLFKSSAVWIDTSKRDDREDTQAGTGKINHCNASIISSTLKILLDKSKEQNLSHSIGIITPYRAQTNLLKDKLKGIKAEFKELYADKASNDKDLRNGFDIGTVDSFQGSDRDIIIYDCVRSSKAKNSKEDREKRSGGKIDFIADEKRLNVSLSRAKKLLIIVGDMEFLYRASVSEGINPFYKIIDFIHKHKEDYHIIPAPQTQNKGGKNG</sequence>
<dbReference type="eggNOG" id="COG1196">
    <property type="taxonomic scope" value="Bacteria"/>
</dbReference>
<dbReference type="HOGENOM" id="CLU_291470_0_0_7"/>
<dbReference type="InterPro" id="IPR041679">
    <property type="entry name" value="DNA2/NAM7-like_C"/>
</dbReference>
<dbReference type="AlphaFoldDB" id="V8CDA1"/>
<protein>
    <recommendedName>
        <fullName evidence="6">Protein kinase domain-containing protein</fullName>
    </recommendedName>
</protein>
<dbReference type="eggNOG" id="COG1112">
    <property type="taxonomic scope" value="Bacteria"/>
</dbReference>
<dbReference type="InterPro" id="IPR047187">
    <property type="entry name" value="SF1_C_Upf1"/>
</dbReference>
<proteinExistence type="inferred from homology"/>
<dbReference type="GO" id="GO:0005524">
    <property type="term" value="F:ATP binding"/>
    <property type="evidence" value="ECO:0007669"/>
    <property type="project" value="UniProtKB-KW"/>
</dbReference>
<dbReference type="InterPro" id="IPR027417">
    <property type="entry name" value="P-loop_NTPase"/>
</dbReference>
<evidence type="ECO:0000256" key="1">
    <source>
        <dbReference type="ARBA" id="ARBA00007913"/>
    </source>
</evidence>
<evidence type="ECO:0000256" key="3">
    <source>
        <dbReference type="ARBA" id="ARBA00022801"/>
    </source>
</evidence>
<dbReference type="InterPro" id="IPR000719">
    <property type="entry name" value="Prot_kinase_dom"/>
</dbReference>
<gene>
    <name evidence="7" type="ORF">HMPREF2086_00310</name>
</gene>
<dbReference type="OrthoDB" id="5329786at2"/>
<dbReference type="InterPro" id="IPR041677">
    <property type="entry name" value="DNA2/NAM7_AAA_11"/>
</dbReference>
<evidence type="ECO:0000256" key="2">
    <source>
        <dbReference type="ARBA" id="ARBA00022741"/>
    </source>
</evidence>
<keyword evidence="2" id="KW-0547">Nucleotide-binding</keyword>
<feature type="domain" description="Protein kinase" evidence="6">
    <location>
        <begin position="1"/>
        <end position="256"/>
    </location>
</feature>
<keyword evidence="3" id="KW-0378">Hydrolase</keyword>
<dbReference type="Gene3D" id="1.10.510.10">
    <property type="entry name" value="Transferase(Phosphotransferase) domain 1"/>
    <property type="match status" value="1"/>
</dbReference>
<dbReference type="RefSeq" id="WP_023926977.1">
    <property type="nucleotide sequence ID" value="NZ_KI669454.1"/>
</dbReference>
<evidence type="ECO:0000259" key="6">
    <source>
        <dbReference type="PROSITE" id="PS50011"/>
    </source>
</evidence>
<dbReference type="InterPro" id="IPR011009">
    <property type="entry name" value="Kinase-like_dom_sf"/>
</dbReference>
<evidence type="ECO:0000256" key="4">
    <source>
        <dbReference type="ARBA" id="ARBA00022806"/>
    </source>
</evidence>
<dbReference type="Gene3D" id="3.40.50.300">
    <property type="entry name" value="P-loop containing nucleotide triphosphate hydrolases"/>
    <property type="match status" value="2"/>
</dbReference>
<dbReference type="Pfam" id="PF00069">
    <property type="entry name" value="Pkinase"/>
    <property type="match status" value="1"/>
</dbReference>
<keyword evidence="4" id="KW-0347">Helicase</keyword>
<organism evidence="7 8">
    <name type="scientific">Helicobacter macacae MIT 99-5501</name>
    <dbReference type="NCBI Taxonomy" id="1357400"/>
    <lineage>
        <taxon>Bacteria</taxon>
        <taxon>Pseudomonadati</taxon>
        <taxon>Campylobacterota</taxon>
        <taxon>Epsilonproteobacteria</taxon>
        <taxon>Campylobacterales</taxon>
        <taxon>Helicobacteraceae</taxon>
        <taxon>Helicobacter</taxon>
    </lineage>
</organism>
<evidence type="ECO:0000313" key="8">
    <source>
        <dbReference type="Proteomes" id="UP000018731"/>
    </source>
</evidence>
<keyword evidence="8" id="KW-1185">Reference proteome</keyword>
<dbReference type="InterPro" id="IPR003593">
    <property type="entry name" value="AAA+_ATPase"/>
</dbReference>
<dbReference type="GO" id="GO:0043139">
    <property type="term" value="F:5'-3' DNA helicase activity"/>
    <property type="evidence" value="ECO:0007669"/>
    <property type="project" value="TreeGrafter"/>
</dbReference>
<dbReference type="SMART" id="SM00220">
    <property type="entry name" value="S_TKc"/>
    <property type="match status" value="1"/>
</dbReference>
<dbReference type="Pfam" id="PF13086">
    <property type="entry name" value="AAA_11"/>
    <property type="match status" value="1"/>
</dbReference>
<dbReference type="CDD" id="cd18808">
    <property type="entry name" value="SF1_C_Upf1"/>
    <property type="match status" value="1"/>
</dbReference>
<dbReference type="SUPFAM" id="SSF56112">
    <property type="entry name" value="Protein kinase-like (PK-like)"/>
    <property type="match status" value="1"/>
</dbReference>
<dbReference type="Proteomes" id="UP000018731">
    <property type="component" value="Unassembled WGS sequence"/>
</dbReference>
<comment type="caution">
    <text evidence="7">The sequence shown here is derived from an EMBL/GenBank/DDBJ whole genome shotgun (WGS) entry which is preliminary data.</text>
</comment>
<dbReference type="EMBL" id="AZJI01000001">
    <property type="protein sequence ID" value="ETD24975.1"/>
    <property type="molecule type" value="Genomic_DNA"/>
</dbReference>
<dbReference type="InterPro" id="IPR050534">
    <property type="entry name" value="Coronavir_polyprotein_1ab"/>
</dbReference>
<dbReference type="PANTHER" id="PTHR43788">
    <property type="entry name" value="DNA2/NAM7 HELICASE FAMILY MEMBER"/>
    <property type="match status" value="1"/>
</dbReference>
<dbReference type="Pfam" id="PF13087">
    <property type="entry name" value="AAA_12"/>
    <property type="match status" value="1"/>
</dbReference>
<dbReference type="STRING" id="1357400.HMPREF2086_00310"/>
<dbReference type="GO" id="GO:0004672">
    <property type="term" value="F:protein kinase activity"/>
    <property type="evidence" value="ECO:0007669"/>
    <property type="project" value="InterPro"/>
</dbReference>